<keyword evidence="3" id="KW-1185">Reference proteome</keyword>
<dbReference type="EMBL" id="KN880631">
    <property type="protein sequence ID" value="KIY64519.1"/>
    <property type="molecule type" value="Genomic_DNA"/>
</dbReference>
<feature type="compositionally biased region" description="Acidic residues" evidence="1">
    <location>
        <begin position="101"/>
        <end position="110"/>
    </location>
</feature>
<evidence type="ECO:0000313" key="3">
    <source>
        <dbReference type="Proteomes" id="UP000054007"/>
    </source>
</evidence>
<name>A0A0D7B2X0_9AGAR</name>
<sequence length="130" mass="14038">MTGKADFLDARGGGKDDVSLYDAAPTRPSTPGLVPAHLGTALSSVDTGPAQIASQIPLPDNIDDDDNTEFTPAQKRKRRQNIYLYSRTAEGSSEECHGHDDDVEGIDPEDLPPPASRLRDWKYGCDPDDA</sequence>
<dbReference type="AlphaFoldDB" id="A0A0D7B2X0"/>
<dbReference type="Proteomes" id="UP000054007">
    <property type="component" value="Unassembled WGS sequence"/>
</dbReference>
<feature type="compositionally biased region" description="Basic and acidic residues" evidence="1">
    <location>
        <begin position="117"/>
        <end position="130"/>
    </location>
</feature>
<evidence type="ECO:0000256" key="1">
    <source>
        <dbReference type="SAM" id="MobiDB-lite"/>
    </source>
</evidence>
<evidence type="ECO:0000313" key="2">
    <source>
        <dbReference type="EMBL" id="KIY64519.1"/>
    </source>
</evidence>
<organism evidence="2 3">
    <name type="scientific">Cylindrobasidium torrendii FP15055 ss-10</name>
    <dbReference type="NCBI Taxonomy" id="1314674"/>
    <lineage>
        <taxon>Eukaryota</taxon>
        <taxon>Fungi</taxon>
        <taxon>Dikarya</taxon>
        <taxon>Basidiomycota</taxon>
        <taxon>Agaricomycotina</taxon>
        <taxon>Agaricomycetes</taxon>
        <taxon>Agaricomycetidae</taxon>
        <taxon>Agaricales</taxon>
        <taxon>Marasmiineae</taxon>
        <taxon>Physalacriaceae</taxon>
        <taxon>Cylindrobasidium</taxon>
    </lineage>
</organism>
<feature type="region of interest" description="Disordered" evidence="1">
    <location>
        <begin position="1"/>
        <end position="33"/>
    </location>
</feature>
<feature type="region of interest" description="Disordered" evidence="1">
    <location>
        <begin position="52"/>
        <end position="130"/>
    </location>
</feature>
<reference evidence="2 3" key="1">
    <citation type="journal article" date="2015" name="Fungal Genet. Biol.">
        <title>Evolution of novel wood decay mechanisms in Agaricales revealed by the genome sequences of Fistulina hepatica and Cylindrobasidium torrendii.</title>
        <authorList>
            <person name="Floudas D."/>
            <person name="Held B.W."/>
            <person name="Riley R."/>
            <person name="Nagy L.G."/>
            <person name="Koehler G."/>
            <person name="Ransdell A.S."/>
            <person name="Younus H."/>
            <person name="Chow J."/>
            <person name="Chiniquy J."/>
            <person name="Lipzen A."/>
            <person name="Tritt A."/>
            <person name="Sun H."/>
            <person name="Haridas S."/>
            <person name="LaButti K."/>
            <person name="Ohm R.A."/>
            <person name="Kues U."/>
            <person name="Blanchette R.A."/>
            <person name="Grigoriev I.V."/>
            <person name="Minto R.E."/>
            <person name="Hibbett D.S."/>
        </authorList>
    </citation>
    <scope>NUCLEOTIDE SEQUENCE [LARGE SCALE GENOMIC DNA]</scope>
    <source>
        <strain evidence="2 3">FP15055 ss-10</strain>
    </source>
</reference>
<gene>
    <name evidence="2" type="ORF">CYLTODRAFT_425115</name>
</gene>
<feature type="compositionally biased region" description="Basic and acidic residues" evidence="1">
    <location>
        <begin position="1"/>
        <end position="18"/>
    </location>
</feature>
<accession>A0A0D7B2X0</accession>
<proteinExistence type="predicted"/>
<protein>
    <submittedName>
        <fullName evidence="2">Uncharacterized protein</fullName>
    </submittedName>
</protein>